<comment type="caution">
    <text evidence="9">The sequence shown here is derived from an EMBL/GenBank/DDBJ whole genome shotgun (WGS) entry which is preliminary data.</text>
</comment>
<dbReference type="InterPro" id="IPR036961">
    <property type="entry name" value="Kinesin_motor_dom_sf"/>
</dbReference>
<dbReference type="GO" id="GO:0007018">
    <property type="term" value="P:microtubule-based movement"/>
    <property type="evidence" value="ECO:0007669"/>
    <property type="project" value="InterPro"/>
</dbReference>
<dbReference type="GO" id="GO:0008017">
    <property type="term" value="F:microtubule binding"/>
    <property type="evidence" value="ECO:0007669"/>
    <property type="project" value="InterPro"/>
</dbReference>
<evidence type="ECO:0000256" key="6">
    <source>
        <dbReference type="RuleBase" id="RU000394"/>
    </source>
</evidence>
<feature type="region of interest" description="Disordered" evidence="7">
    <location>
        <begin position="1"/>
        <end position="52"/>
    </location>
</feature>
<feature type="region of interest" description="Disordered" evidence="7">
    <location>
        <begin position="879"/>
        <end position="901"/>
    </location>
</feature>
<keyword evidence="1 6" id="KW-0493">Microtubule</keyword>
<organism evidence="9 10">
    <name type="scientific">Mycena pura</name>
    <dbReference type="NCBI Taxonomy" id="153505"/>
    <lineage>
        <taxon>Eukaryota</taxon>
        <taxon>Fungi</taxon>
        <taxon>Dikarya</taxon>
        <taxon>Basidiomycota</taxon>
        <taxon>Agaricomycotina</taxon>
        <taxon>Agaricomycetes</taxon>
        <taxon>Agaricomycetidae</taxon>
        <taxon>Agaricales</taxon>
        <taxon>Marasmiineae</taxon>
        <taxon>Mycenaceae</taxon>
        <taxon>Mycena</taxon>
    </lineage>
</organism>
<dbReference type="InterPro" id="IPR001752">
    <property type="entry name" value="Kinesin_motor_dom"/>
</dbReference>
<evidence type="ECO:0000256" key="4">
    <source>
        <dbReference type="ARBA" id="ARBA00023175"/>
    </source>
</evidence>
<dbReference type="GO" id="GO:0005871">
    <property type="term" value="C:kinesin complex"/>
    <property type="evidence" value="ECO:0007669"/>
    <property type="project" value="TreeGrafter"/>
</dbReference>
<dbReference type="PANTHER" id="PTHR24115">
    <property type="entry name" value="KINESIN-RELATED"/>
    <property type="match status" value="1"/>
</dbReference>
<proteinExistence type="inferred from homology"/>
<dbReference type="EMBL" id="JARJCW010000004">
    <property type="protein sequence ID" value="KAJ7225956.1"/>
    <property type="molecule type" value="Genomic_DNA"/>
</dbReference>
<dbReference type="GO" id="GO:0005874">
    <property type="term" value="C:microtubule"/>
    <property type="evidence" value="ECO:0007669"/>
    <property type="project" value="UniProtKB-KW"/>
</dbReference>
<dbReference type="GO" id="GO:0016887">
    <property type="term" value="F:ATP hydrolysis activity"/>
    <property type="evidence" value="ECO:0007669"/>
    <property type="project" value="TreeGrafter"/>
</dbReference>
<protein>
    <recommendedName>
        <fullName evidence="6">Kinesin-like protein</fullName>
    </recommendedName>
</protein>
<dbReference type="InterPro" id="IPR019821">
    <property type="entry name" value="Kinesin_motor_CS"/>
</dbReference>
<feature type="region of interest" description="Disordered" evidence="7">
    <location>
        <begin position="542"/>
        <end position="589"/>
    </location>
</feature>
<dbReference type="AlphaFoldDB" id="A0AAD6YQT4"/>
<dbReference type="GO" id="GO:0005634">
    <property type="term" value="C:nucleus"/>
    <property type="evidence" value="ECO:0007669"/>
    <property type="project" value="TreeGrafter"/>
</dbReference>
<dbReference type="PROSITE" id="PS00411">
    <property type="entry name" value="KINESIN_MOTOR_1"/>
    <property type="match status" value="1"/>
</dbReference>
<evidence type="ECO:0000256" key="7">
    <source>
        <dbReference type="SAM" id="MobiDB-lite"/>
    </source>
</evidence>
<evidence type="ECO:0000256" key="2">
    <source>
        <dbReference type="ARBA" id="ARBA00022741"/>
    </source>
</evidence>
<dbReference type="Pfam" id="PF00225">
    <property type="entry name" value="Kinesin"/>
    <property type="match status" value="1"/>
</dbReference>
<feature type="domain" description="Kinesin motor" evidence="8">
    <location>
        <begin position="89"/>
        <end position="535"/>
    </location>
</feature>
<feature type="region of interest" description="Disordered" evidence="7">
    <location>
        <begin position="691"/>
        <end position="852"/>
    </location>
</feature>
<keyword evidence="3 5" id="KW-0067">ATP-binding</keyword>
<keyword evidence="4 5" id="KW-0505">Motor protein</keyword>
<accession>A0AAD6YQT4</accession>
<dbReference type="Gene3D" id="3.40.850.10">
    <property type="entry name" value="Kinesin motor domain"/>
    <property type="match status" value="1"/>
</dbReference>
<evidence type="ECO:0000256" key="5">
    <source>
        <dbReference type="PROSITE-ProRule" id="PRU00283"/>
    </source>
</evidence>
<feature type="compositionally biased region" description="Acidic residues" evidence="7">
    <location>
        <begin position="804"/>
        <end position="821"/>
    </location>
</feature>
<reference evidence="9" key="1">
    <citation type="submission" date="2023-03" db="EMBL/GenBank/DDBJ databases">
        <title>Massive genome expansion in bonnet fungi (Mycena s.s.) driven by repeated elements and novel gene families across ecological guilds.</title>
        <authorList>
            <consortium name="Lawrence Berkeley National Laboratory"/>
            <person name="Harder C.B."/>
            <person name="Miyauchi S."/>
            <person name="Viragh M."/>
            <person name="Kuo A."/>
            <person name="Thoen E."/>
            <person name="Andreopoulos B."/>
            <person name="Lu D."/>
            <person name="Skrede I."/>
            <person name="Drula E."/>
            <person name="Henrissat B."/>
            <person name="Morin E."/>
            <person name="Kohler A."/>
            <person name="Barry K."/>
            <person name="LaButti K."/>
            <person name="Morin E."/>
            <person name="Salamov A."/>
            <person name="Lipzen A."/>
            <person name="Mereny Z."/>
            <person name="Hegedus B."/>
            <person name="Baldrian P."/>
            <person name="Stursova M."/>
            <person name="Weitz H."/>
            <person name="Taylor A."/>
            <person name="Grigoriev I.V."/>
            <person name="Nagy L.G."/>
            <person name="Martin F."/>
            <person name="Kauserud H."/>
        </authorList>
    </citation>
    <scope>NUCLEOTIDE SEQUENCE</scope>
    <source>
        <strain evidence="9">9144</strain>
    </source>
</reference>
<evidence type="ECO:0000313" key="9">
    <source>
        <dbReference type="EMBL" id="KAJ7225956.1"/>
    </source>
</evidence>
<dbReference type="InterPro" id="IPR027640">
    <property type="entry name" value="Kinesin-like_fam"/>
</dbReference>
<evidence type="ECO:0000313" key="10">
    <source>
        <dbReference type="Proteomes" id="UP001219525"/>
    </source>
</evidence>
<dbReference type="GO" id="GO:0003777">
    <property type="term" value="F:microtubule motor activity"/>
    <property type="evidence" value="ECO:0007669"/>
    <property type="project" value="InterPro"/>
</dbReference>
<dbReference type="PROSITE" id="PS50067">
    <property type="entry name" value="KINESIN_MOTOR_2"/>
    <property type="match status" value="1"/>
</dbReference>
<keyword evidence="10" id="KW-1185">Reference proteome</keyword>
<feature type="binding site" evidence="5">
    <location>
        <begin position="182"/>
        <end position="189"/>
    </location>
    <ligand>
        <name>ATP</name>
        <dbReference type="ChEBI" id="CHEBI:30616"/>
    </ligand>
</feature>
<dbReference type="PRINTS" id="PR00380">
    <property type="entry name" value="KINESINHEAVY"/>
</dbReference>
<gene>
    <name evidence="9" type="ORF">GGX14DRAFT_642094</name>
</gene>
<feature type="compositionally biased region" description="Basic and acidic residues" evidence="7">
    <location>
        <begin position="881"/>
        <end position="890"/>
    </location>
</feature>
<dbReference type="SUPFAM" id="SSF52540">
    <property type="entry name" value="P-loop containing nucleoside triphosphate hydrolases"/>
    <property type="match status" value="1"/>
</dbReference>
<evidence type="ECO:0000259" key="8">
    <source>
        <dbReference type="PROSITE" id="PS50067"/>
    </source>
</evidence>
<dbReference type="Proteomes" id="UP001219525">
    <property type="component" value="Unassembled WGS sequence"/>
</dbReference>
<evidence type="ECO:0000256" key="1">
    <source>
        <dbReference type="ARBA" id="ARBA00022701"/>
    </source>
</evidence>
<name>A0AAD6YQT4_9AGAR</name>
<feature type="compositionally biased region" description="Low complexity" evidence="7">
    <location>
        <begin position="788"/>
        <end position="800"/>
    </location>
</feature>
<feature type="compositionally biased region" description="Basic and acidic residues" evidence="7">
    <location>
        <begin position="749"/>
        <end position="764"/>
    </location>
</feature>
<comment type="similarity">
    <text evidence="5 6">Belongs to the TRAFAC class myosin-kinesin ATPase superfamily. Kinesin family.</text>
</comment>
<dbReference type="GO" id="GO:0005524">
    <property type="term" value="F:ATP binding"/>
    <property type="evidence" value="ECO:0007669"/>
    <property type="project" value="UniProtKB-UniRule"/>
</dbReference>
<dbReference type="InterPro" id="IPR027417">
    <property type="entry name" value="P-loop_NTPase"/>
</dbReference>
<sequence>MSTQPRAATRASTRAKTSTVASSTRATRATASKPATATRPAPAAKKTTRKPLVSRDNTADFVAAAAKPVSKPKTTRKACTTDEDTELEPIMAYLRIRPDLSEDEPTSSPYLLPLSDTSVRMRDPNDQQNPSRFRVSTTPSSIYTFSHIFPPRTSQSDFFTKTTLPLVRDVLQGQNGLLFAYGATNSGKTYTMQGGASAGSAGILPRSLDVIFNSIEGLHGSGKYRPVRLQGVELADKTDSVPPPVTPEPGLAEVLGLHMDHSASDADIDPTVLKLDRNYEYTIWISYAEIYNEKVYDLLDSVQQDSAGGIPRSNSGKSLLLTRKALSLKPSPLSDSVDSGITGKYISGLRQFRVHSASQAKALVKLGQLHRRVFGTLANRESSRSHGMVIIKVVRGHRGERDDPTALQIARLTLVDLAGSERTKHTHTTGERLREAGNINKSLMVLGQCMEVLRSNQRKVAASLAQEDADGRMDTREVKRGLAVVPFRHSKLTEALMDYFVGDARAVMIVNVNPYDTGYDENSHVMKFAALAREVYVTPAPAPLQRVPGGGKAQGSAGKHSPPEATPKPRSRKVTISTGGPGSGKKPSEAVLEVLEEDEGDAEESEDDEPINPLVDALFDEIEDLRMQLFESEMRCAIIEAEVREEVIHEMEERMATMEKMYARRLMNEVAQNELKTDAKIDMLHQSGLFGSPVKRARPPSPIRHDDIAEQEDVEMSLVEYGTADDMTSDDESDRGRSLSPLAGKSRPVKQETPRIIREVREFVPDPPMLPSDTEEAELTESEDGTMSSEADAASDSVSATTGSEEESDDADYDDEEEADEWGPSAGKTPRAKAKPVPQRAASPIPAPHVSKLERVMRNMTLRTVDPDDSVVVVPVKKFRERKESPEHDIGAATQKKKKRQLAKKAIVTEEEIERAVAKKDNVRRTTGGFRG</sequence>
<dbReference type="SMART" id="SM00129">
    <property type="entry name" value="KISc"/>
    <property type="match status" value="1"/>
</dbReference>
<keyword evidence="2 5" id="KW-0547">Nucleotide-binding</keyword>
<evidence type="ECO:0000256" key="3">
    <source>
        <dbReference type="ARBA" id="ARBA00022840"/>
    </source>
</evidence>
<feature type="region of interest" description="Disordered" evidence="7">
    <location>
        <begin position="101"/>
        <end position="136"/>
    </location>
</feature>
<feature type="compositionally biased region" description="Polar residues" evidence="7">
    <location>
        <begin position="126"/>
        <end position="136"/>
    </location>
</feature>
<feature type="compositionally biased region" description="Acidic residues" evidence="7">
    <location>
        <begin position="773"/>
        <end position="784"/>
    </location>
</feature>
<feature type="compositionally biased region" description="Low complexity" evidence="7">
    <location>
        <begin position="1"/>
        <end position="45"/>
    </location>
</feature>
<dbReference type="PANTHER" id="PTHR24115:SF1008">
    <property type="entry name" value="KINESIN-LIKE PROTEIN SUBITO"/>
    <property type="match status" value="1"/>
</dbReference>